<dbReference type="AlphaFoldDB" id="A0A5B7HNG1"/>
<gene>
    <name evidence="1" type="ORF">E2C01_067186</name>
</gene>
<accession>A0A5B7HNG1</accession>
<protein>
    <submittedName>
        <fullName evidence="1">Uncharacterized protein</fullName>
    </submittedName>
</protein>
<reference evidence="1 2" key="1">
    <citation type="submission" date="2019-05" db="EMBL/GenBank/DDBJ databases">
        <title>Another draft genome of Portunus trituberculatus and its Hox gene families provides insights of decapod evolution.</title>
        <authorList>
            <person name="Jeong J.-H."/>
            <person name="Song I."/>
            <person name="Kim S."/>
            <person name="Choi T."/>
            <person name="Kim D."/>
            <person name="Ryu S."/>
            <person name="Kim W."/>
        </authorList>
    </citation>
    <scope>NUCLEOTIDE SEQUENCE [LARGE SCALE GENOMIC DNA]</scope>
    <source>
        <tissue evidence="1">Muscle</tissue>
    </source>
</reference>
<organism evidence="1 2">
    <name type="scientific">Portunus trituberculatus</name>
    <name type="common">Swimming crab</name>
    <name type="synonym">Neptunus trituberculatus</name>
    <dbReference type="NCBI Taxonomy" id="210409"/>
    <lineage>
        <taxon>Eukaryota</taxon>
        <taxon>Metazoa</taxon>
        <taxon>Ecdysozoa</taxon>
        <taxon>Arthropoda</taxon>
        <taxon>Crustacea</taxon>
        <taxon>Multicrustacea</taxon>
        <taxon>Malacostraca</taxon>
        <taxon>Eumalacostraca</taxon>
        <taxon>Eucarida</taxon>
        <taxon>Decapoda</taxon>
        <taxon>Pleocyemata</taxon>
        <taxon>Brachyura</taxon>
        <taxon>Eubrachyura</taxon>
        <taxon>Portunoidea</taxon>
        <taxon>Portunidae</taxon>
        <taxon>Portuninae</taxon>
        <taxon>Portunus</taxon>
    </lineage>
</organism>
<keyword evidence="2" id="KW-1185">Reference proteome</keyword>
<name>A0A5B7HNG1_PORTR</name>
<comment type="caution">
    <text evidence="1">The sequence shown here is derived from an EMBL/GenBank/DDBJ whole genome shotgun (WGS) entry which is preliminary data.</text>
</comment>
<evidence type="ECO:0000313" key="1">
    <source>
        <dbReference type="EMBL" id="MPC72872.1"/>
    </source>
</evidence>
<sequence>MSAEQINIQRLKGRRAEGVRVTGPSILTTSCNDR</sequence>
<proteinExistence type="predicted"/>
<dbReference type="EMBL" id="VSRR010035589">
    <property type="protein sequence ID" value="MPC72872.1"/>
    <property type="molecule type" value="Genomic_DNA"/>
</dbReference>
<dbReference type="Proteomes" id="UP000324222">
    <property type="component" value="Unassembled WGS sequence"/>
</dbReference>
<evidence type="ECO:0000313" key="2">
    <source>
        <dbReference type="Proteomes" id="UP000324222"/>
    </source>
</evidence>